<dbReference type="EMBL" id="LXQA011404968">
    <property type="protein sequence ID" value="MCI96064.1"/>
    <property type="molecule type" value="Genomic_DNA"/>
</dbReference>
<sequence length="55" mass="6003">VSMALTANNFDGKPAATALTANNFNGFDRHRTTAPYCSRPLNRRGVFGEEDEATK</sequence>
<organism evidence="2 3">
    <name type="scientific">Trifolium medium</name>
    <dbReference type="NCBI Taxonomy" id="97028"/>
    <lineage>
        <taxon>Eukaryota</taxon>
        <taxon>Viridiplantae</taxon>
        <taxon>Streptophyta</taxon>
        <taxon>Embryophyta</taxon>
        <taxon>Tracheophyta</taxon>
        <taxon>Spermatophyta</taxon>
        <taxon>Magnoliopsida</taxon>
        <taxon>eudicotyledons</taxon>
        <taxon>Gunneridae</taxon>
        <taxon>Pentapetalae</taxon>
        <taxon>rosids</taxon>
        <taxon>fabids</taxon>
        <taxon>Fabales</taxon>
        <taxon>Fabaceae</taxon>
        <taxon>Papilionoideae</taxon>
        <taxon>50 kb inversion clade</taxon>
        <taxon>NPAAA clade</taxon>
        <taxon>Hologalegina</taxon>
        <taxon>IRL clade</taxon>
        <taxon>Trifolieae</taxon>
        <taxon>Trifolium</taxon>
    </lineage>
</organism>
<keyword evidence="3" id="KW-1185">Reference proteome</keyword>
<dbReference type="AlphaFoldDB" id="A0A392W608"/>
<feature type="non-terminal residue" evidence="2">
    <location>
        <position position="1"/>
    </location>
</feature>
<accession>A0A392W608</accession>
<reference evidence="2 3" key="1">
    <citation type="journal article" date="2018" name="Front. Plant Sci.">
        <title>Red Clover (Trifolium pratense) and Zigzag Clover (T. medium) - A Picture of Genomic Similarities and Differences.</title>
        <authorList>
            <person name="Dluhosova J."/>
            <person name="Istvanek J."/>
            <person name="Nedelnik J."/>
            <person name="Repkova J."/>
        </authorList>
    </citation>
    <scope>NUCLEOTIDE SEQUENCE [LARGE SCALE GENOMIC DNA]</scope>
    <source>
        <strain evidence="3">cv. 10/8</strain>
        <tissue evidence="2">Leaf</tissue>
    </source>
</reference>
<evidence type="ECO:0000313" key="2">
    <source>
        <dbReference type="EMBL" id="MCI96064.1"/>
    </source>
</evidence>
<proteinExistence type="predicted"/>
<evidence type="ECO:0000256" key="1">
    <source>
        <dbReference type="SAM" id="MobiDB-lite"/>
    </source>
</evidence>
<comment type="caution">
    <text evidence="2">The sequence shown here is derived from an EMBL/GenBank/DDBJ whole genome shotgun (WGS) entry which is preliminary data.</text>
</comment>
<evidence type="ECO:0000313" key="3">
    <source>
        <dbReference type="Proteomes" id="UP000265520"/>
    </source>
</evidence>
<protein>
    <submittedName>
        <fullName evidence="2">Uncharacterized protein</fullName>
    </submittedName>
</protein>
<dbReference type="Proteomes" id="UP000265520">
    <property type="component" value="Unassembled WGS sequence"/>
</dbReference>
<name>A0A392W608_9FABA</name>
<feature type="region of interest" description="Disordered" evidence="1">
    <location>
        <begin position="29"/>
        <end position="55"/>
    </location>
</feature>